<dbReference type="GO" id="GO:0003677">
    <property type="term" value="F:DNA binding"/>
    <property type="evidence" value="ECO:0007669"/>
    <property type="project" value="UniProtKB-KW"/>
</dbReference>
<dbReference type="InterPro" id="IPR055180">
    <property type="entry name" value="HsdR_RecA-like_helicase_dom_2"/>
</dbReference>
<name>A0A5B8NRH1_9CHRO</name>
<dbReference type="SMART" id="SM00487">
    <property type="entry name" value="DEXDc"/>
    <property type="match status" value="1"/>
</dbReference>
<gene>
    <name evidence="14" type="ORF">FRE64_16870</name>
</gene>
<evidence type="ECO:0000256" key="10">
    <source>
        <dbReference type="ARBA" id="ARBA00023125"/>
    </source>
</evidence>
<dbReference type="InterPro" id="IPR004473">
    <property type="entry name" value="Restrct_endonuc_typeI_HsdR"/>
</dbReference>
<evidence type="ECO:0000256" key="2">
    <source>
        <dbReference type="ARBA" id="ARBA00008598"/>
    </source>
</evidence>
<dbReference type="Pfam" id="PF18766">
    <property type="entry name" value="SWI2_SNF2"/>
    <property type="match status" value="1"/>
</dbReference>
<comment type="subunit">
    <text evidence="3 11">The type I restriction/modification system is composed of three polypeptides R, M and S.</text>
</comment>
<dbReference type="CDD" id="cd18800">
    <property type="entry name" value="SF2_C_EcoR124I-like"/>
    <property type="match status" value="1"/>
</dbReference>
<dbReference type="PANTHER" id="PTHR30195">
    <property type="entry name" value="TYPE I SITE-SPECIFIC DEOXYRIBONUCLEASE PROTEIN SUBUNIT M AND R"/>
    <property type="match status" value="1"/>
</dbReference>
<dbReference type="Pfam" id="PF04313">
    <property type="entry name" value="HSDR_N"/>
    <property type="match status" value="1"/>
</dbReference>
<evidence type="ECO:0000256" key="7">
    <source>
        <dbReference type="ARBA" id="ARBA00022759"/>
    </source>
</evidence>
<dbReference type="InterPro" id="IPR007409">
    <property type="entry name" value="Restrct_endonuc_type1_HsdR_N"/>
</dbReference>
<dbReference type="OrthoDB" id="9758243at2"/>
<dbReference type="AlphaFoldDB" id="A0A5B8NRH1"/>
<evidence type="ECO:0000259" key="13">
    <source>
        <dbReference type="PROSITE" id="PS51192"/>
    </source>
</evidence>
<geneLocation type="plasmid" evidence="15">
    <name>peu2</name>
</geneLocation>
<keyword evidence="15" id="KW-1185">Reference proteome</keyword>
<dbReference type="Gene3D" id="3.90.1570.50">
    <property type="match status" value="1"/>
</dbReference>
<keyword evidence="10 11" id="KW-0238">DNA-binding</keyword>
<evidence type="ECO:0000256" key="8">
    <source>
        <dbReference type="ARBA" id="ARBA00022801"/>
    </source>
</evidence>
<dbReference type="CDD" id="cd22332">
    <property type="entry name" value="HsdR_N"/>
    <property type="match status" value="1"/>
</dbReference>
<evidence type="ECO:0000313" key="15">
    <source>
        <dbReference type="Proteomes" id="UP000318453"/>
    </source>
</evidence>
<dbReference type="EC" id="3.1.21.3" evidence="11"/>
<keyword evidence="4" id="KW-0540">Nuclease</keyword>
<dbReference type="KEGG" id="enn:FRE64_16870"/>
<evidence type="ECO:0000256" key="9">
    <source>
        <dbReference type="ARBA" id="ARBA00022840"/>
    </source>
</evidence>
<keyword evidence="9 11" id="KW-0067">ATP-binding</keyword>
<keyword evidence="8 11" id="KW-0378">Hydrolase</keyword>
<dbReference type="CDD" id="cd18030">
    <property type="entry name" value="DEXHc_RE_I_HsdR"/>
    <property type="match status" value="1"/>
</dbReference>
<dbReference type="Pfam" id="PF22679">
    <property type="entry name" value="T1R_D3-like"/>
    <property type="match status" value="1"/>
</dbReference>
<dbReference type="GO" id="GO:0009035">
    <property type="term" value="F:type I site-specific deoxyribonuclease activity"/>
    <property type="evidence" value="ECO:0007669"/>
    <property type="project" value="UniProtKB-EC"/>
</dbReference>
<dbReference type="InterPro" id="IPR014001">
    <property type="entry name" value="Helicase_ATP-bd"/>
</dbReference>
<dbReference type="SUPFAM" id="SSF52540">
    <property type="entry name" value="P-loop containing nucleoside triphosphate hydrolases"/>
    <property type="match status" value="1"/>
</dbReference>
<evidence type="ECO:0000256" key="12">
    <source>
        <dbReference type="SAM" id="Coils"/>
    </source>
</evidence>
<dbReference type="GO" id="GO:0005524">
    <property type="term" value="F:ATP binding"/>
    <property type="evidence" value="ECO:0007669"/>
    <property type="project" value="UniProtKB-KW"/>
</dbReference>
<organism evidence="14 15">
    <name type="scientific">Euhalothece natronophila Z-M001</name>
    <dbReference type="NCBI Taxonomy" id="522448"/>
    <lineage>
        <taxon>Bacteria</taxon>
        <taxon>Bacillati</taxon>
        <taxon>Cyanobacteriota</taxon>
        <taxon>Cyanophyceae</taxon>
        <taxon>Oscillatoriophycideae</taxon>
        <taxon>Chroococcales</taxon>
        <taxon>Halothecacae</taxon>
        <taxon>Halothece cluster</taxon>
        <taxon>Euhalothece</taxon>
    </lineage>
</organism>
<proteinExistence type="inferred from homology"/>
<dbReference type="EMBL" id="CP042328">
    <property type="protein sequence ID" value="QDZ41646.1"/>
    <property type="molecule type" value="Genomic_DNA"/>
</dbReference>
<dbReference type="GO" id="GO:0009307">
    <property type="term" value="P:DNA restriction-modification system"/>
    <property type="evidence" value="ECO:0007669"/>
    <property type="project" value="UniProtKB-KW"/>
</dbReference>
<dbReference type="REBASE" id="358774">
    <property type="entry name" value="EnaZM001ORF16845P"/>
</dbReference>
<evidence type="ECO:0000256" key="3">
    <source>
        <dbReference type="ARBA" id="ARBA00011296"/>
    </source>
</evidence>
<protein>
    <recommendedName>
        <fullName evidence="11">Type I restriction enzyme endonuclease subunit</fullName>
        <shortName evidence="11">R protein</shortName>
        <ecNumber evidence="11">3.1.21.3</ecNumber>
    </recommendedName>
</protein>
<dbReference type="Proteomes" id="UP000318453">
    <property type="component" value="Plasmid pEu2"/>
</dbReference>
<feature type="domain" description="Helicase ATP-binding" evidence="13">
    <location>
        <begin position="268"/>
        <end position="441"/>
    </location>
</feature>
<dbReference type="RefSeq" id="WP_146297576.1">
    <property type="nucleotide sequence ID" value="NZ_CP042328.1"/>
</dbReference>
<evidence type="ECO:0000256" key="5">
    <source>
        <dbReference type="ARBA" id="ARBA00022741"/>
    </source>
</evidence>
<evidence type="ECO:0000256" key="1">
    <source>
        <dbReference type="ARBA" id="ARBA00000851"/>
    </source>
</evidence>
<dbReference type="PROSITE" id="PS51192">
    <property type="entry name" value="HELICASE_ATP_BIND_1"/>
    <property type="match status" value="1"/>
</dbReference>
<dbReference type="Gene3D" id="3.40.50.300">
    <property type="entry name" value="P-loop containing nucleotide triphosphate hydrolases"/>
    <property type="match status" value="2"/>
</dbReference>
<keyword evidence="12" id="KW-0175">Coiled coil</keyword>
<keyword evidence="7" id="KW-0255">Endonuclease</keyword>
<comment type="function">
    <text evidence="11">Subunit R is required for both nuclease and ATPase activities, but not for modification.</text>
</comment>
<comment type="catalytic activity">
    <reaction evidence="1 11">
        <text>Endonucleolytic cleavage of DNA to give random double-stranded fragments with terminal 5'-phosphates, ATP is simultaneously hydrolyzed.</text>
        <dbReference type="EC" id="3.1.21.3"/>
    </reaction>
</comment>
<dbReference type="NCBIfam" id="TIGR00348">
    <property type="entry name" value="hsdR"/>
    <property type="match status" value="1"/>
</dbReference>
<evidence type="ECO:0000313" key="14">
    <source>
        <dbReference type="EMBL" id="QDZ41646.1"/>
    </source>
</evidence>
<dbReference type="InterPro" id="IPR051268">
    <property type="entry name" value="Type-I_R_enzyme_R_subunit"/>
</dbReference>
<evidence type="ECO:0000256" key="6">
    <source>
        <dbReference type="ARBA" id="ARBA00022747"/>
    </source>
</evidence>
<reference evidence="14" key="1">
    <citation type="submission" date="2019-08" db="EMBL/GenBank/DDBJ databases">
        <title>Carotenoids and Carotenoid Binding Proteins in the Halophilic Cyanobacterium Euhalothece sp. ZM00.</title>
        <authorList>
            <person name="Cho S.M."/>
            <person name="Song J.Y."/>
            <person name="Park Y.-I."/>
        </authorList>
    </citation>
    <scope>NUCLEOTIDE SEQUENCE [LARGE SCALE GENOMIC DNA]</scope>
    <source>
        <strain evidence="14">Z-M001</strain>
        <plasmid evidence="14">pEu2</plasmid>
    </source>
</reference>
<evidence type="ECO:0000256" key="11">
    <source>
        <dbReference type="RuleBase" id="RU364115"/>
    </source>
</evidence>
<accession>A0A5B8NRH1</accession>
<keyword evidence="5 11" id="KW-0547">Nucleotide-binding</keyword>
<dbReference type="InterPro" id="IPR040980">
    <property type="entry name" value="SWI2_SNF2"/>
</dbReference>
<keyword evidence="6 11" id="KW-0680">Restriction system</keyword>
<feature type="coiled-coil region" evidence="12">
    <location>
        <begin position="901"/>
        <end position="928"/>
    </location>
</feature>
<sequence>MSDVGSIERTTQNRIIKFFQDYLSYSYLGNWQYRENNRNIEPDYLRPFLEQQGYSDTLIKKAIAQFQKTVTNQSQNLYNLNKTVYSSLRYGIKVKPEVGANTETVWLVDWDTPENNHFAIAEEVAVKGEHPKRPDIVLYINGIALGVLELKRSTVSVSEGIRQNLDNQKKEFIEHFFATQQLVMAGNDTQGLRYGTIETPEKYYLTWREDKDQETPLGNDLENPLERGLMQLCSKQRLLEIIHNFTVFDNGKKKLCRHNQYFGVKYAQDYIKNGKGGIIWHTQGSGKSLTMVWLAKWIREYNPNARILIITDRDELDKQVEGVFSGVDEPITRTQSGQDLIKKLNQTTPSLMCSLIHKFGKNKTTDYDSYIEELNNSLPPDFQAKGDMYVFVDECHRSQSGKLHEAMKQILPDAVLIGFTGTPLLKNDKRKSVEVFGKYIHTYKFDEAVTDNVVLDLRYEARRVEQKITSQEKIDQWFEVQTQGLTEYAKTELKKRWGTLQKLLNSKSRLEKIVADIIFDFATKDRLKSGRGNAMLVAGNIYQACRYYELFQNQGFTKCAIVTSYEPSPQDIKGETTGEQERTEKLRQYEIYQQMLGGKDPEKFEEDVREQFINNPAQMKLLIVVNKLLTGFDAPPATYLYIDKTMRDHGLFQAICRVNRLDGEDKEYGYIIDYQDLFKSLEKSIADYTSEAFEDFDDEDIQGLLSDRVEKGKERLEEMLEKIRALCEPVEQPKDTSAYIRYFCGSNQPEQNPEHLKTSEQQRHTLYQYTASLVRAYANLANDMIDAGYTPQQASEIKAAVKHYEQARQEVKLASGDYIDLKTYEPAMRHLIDTYIGAEDSKTITALDDMTLVELIVERGEPALDVLPNGIKENPEAVAETIENNLRKIITEEQPTNPRYYEQMSELLEQLIEDRRQEAQDYETYLKRVIELSKQVTQPHNSSQYPPSLDTSAKRALYDNLDQDESLTLAIDHAIKTNKKDGWRGNKIKERQIRRAIKEHLDDKETLNRIFELVKNQNDY</sequence>
<evidence type="ECO:0000256" key="4">
    <source>
        <dbReference type="ARBA" id="ARBA00022722"/>
    </source>
</evidence>
<dbReference type="PANTHER" id="PTHR30195:SF15">
    <property type="entry name" value="TYPE I RESTRICTION ENZYME HINDI ENDONUCLEASE SUBUNIT"/>
    <property type="match status" value="1"/>
</dbReference>
<keyword evidence="14" id="KW-0614">Plasmid</keyword>
<dbReference type="InterPro" id="IPR027417">
    <property type="entry name" value="P-loop_NTPase"/>
</dbReference>
<comment type="similarity">
    <text evidence="2 11">Belongs to the HsdR family.</text>
</comment>